<evidence type="ECO:0000313" key="1">
    <source>
        <dbReference type="EMBL" id="VWC35136.1"/>
    </source>
</evidence>
<name>A0A6J5EWJ1_9BURK</name>
<protein>
    <submittedName>
        <fullName evidence="1">LysR family transcriptional regulator</fullName>
    </submittedName>
</protein>
<dbReference type="Gene3D" id="3.40.190.10">
    <property type="entry name" value="Periplasmic binding protein-like II"/>
    <property type="match status" value="2"/>
</dbReference>
<evidence type="ECO:0000313" key="2">
    <source>
        <dbReference type="Proteomes" id="UP000494330"/>
    </source>
</evidence>
<proteinExistence type="predicted"/>
<gene>
    <name evidence="1" type="ORF">BPA30113_06532</name>
</gene>
<accession>A0A6J5EWJ1</accession>
<dbReference type="AlphaFoldDB" id="A0A6J5EWJ1"/>
<reference evidence="1 2" key="1">
    <citation type="submission" date="2019-09" db="EMBL/GenBank/DDBJ databases">
        <authorList>
            <person name="Depoorter E."/>
        </authorList>
    </citation>
    <scope>NUCLEOTIDE SEQUENCE [LARGE SCALE GENOMIC DNA]</scope>
    <source>
        <strain evidence="1">LMG 30113</strain>
    </source>
</reference>
<dbReference type="EMBL" id="CABVQD010000036">
    <property type="protein sequence ID" value="VWC35136.1"/>
    <property type="molecule type" value="Genomic_DNA"/>
</dbReference>
<sequence>MIARDLADGRIVRRFDVSVAPPPGVAYHVVYPAREQDDPRIVAFRGWLAAEAAMMLA</sequence>
<dbReference type="SUPFAM" id="SSF53850">
    <property type="entry name" value="Periplasmic binding protein-like II"/>
    <property type="match status" value="1"/>
</dbReference>
<keyword evidence="2" id="KW-1185">Reference proteome</keyword>
<organism evidence="1 2">
    <name type="scientific">Burkholderia paludis</name>
    <dbReference type="NCBI Taxonomy" id="1506587"/>
    <lineage>
        <taxon>Bacteria</taxon>
        <taxon>Pseudomonadati</taxon>
        <taxon>Pseudomonadota</taxon>
        <taxon>Betaproteobacteria</taxon>
        <taxon>Burkholderiales</taxon>
        <taxon>Burkholderiaceae</taxon>
        <taxon>Burkholderia</taxon>
        <taxon>Burkholderia cepacia complex</taxon>
    </lineage>
</organism>
<dbReference type="Proteomes" id="UP000494330">
    <property type="component" value="Unassembled WGS sequence"/>
</dbReference>